<evidence type="ECO:0000256" key="1">
    <source>
        <dbReference type="ARBA" id="ARBA00004651"/>
    </source>
</evidence>
<dbReference type="PANTHER" id="PTHR32322">
    <property type="entry name" value="INNER MEMBRANE TRANSPORTER"/>
    <property type="match status" value="1"/>
</dbReference>
<feature type="transmembrane region" description="Helical" evidence="6">
    <location>
        <begin position="147"/>
        <end position="168"/>
    </location>
</feature>
<keyword evidence="4 6" id="KW-1133">Transmembrane helix</keyword>
<evidence type="ECO:0000259" key="7">
    <source>
        <dbReference type="Pfam" id="PF00892"/>
    </source>
</evidence>
<evidence type="ECO:0000256" key="2">
    <source>
        <dbReference type="ARBA" id="ARBA00022475"/>
    </source>
</evidence>
<evidence type="ECO:0000256" key="4">
    <source>
        <dbReference type="ARBA" id="ARBA00022989"/>
    </source>
</evidence>
<dbReference type="InterPro" id="IPR037185">
    <property type="entry name" value="EmrE-like"/>
</dbReference>
<dbReference type="PATRIC" id="fig|1048260.3.peg.2671"/>
<proteinExistence type="predicted"/>
<reference evidence="8 9" key="1">
    <citation type="journal article" date="2011" name="J. Microbiol.">
        <title>Complete genome of Leptospirillum ferriphilum ML-04 provides insight into its physiology and environmental adaptation.</title>
        <authorList>
            <person name="Mi S."/>
            <person name="Song J."/>
            <person name="Lin J."/>
            <person name="Che Y."/>
            <person name="Zheng H."/>
            <person name="Lin J."/>
        </authorList>
    </citation>
    <scope>NUCLEOTIDE SEQUENCE [LARGE SCALE GENOMIC DNA]</scope>
    <source>
        <strain evidence="8 9">ML-04</strain>
    </source>
</reference>
<organism evidence="8 9">
    <name type="scientific">Leptospirillum ferriphilum (strain ML-04)</name>
    <dbReference type="NCBI Taxonomy" id="1048260"/>
    <lineage>
        <taxon>Bacteria</taxon>
        <taxon>Pseudomonadati</taxon>
        <taxon>Nitrospirota</taxon>
        <taxon>Nitrospiria</taxon>
        <taxon>Nitrospirales</taxon>
        <taxon>Nitrospiraceae</taxon>
        <taxon>Leptospirillum</taxon>
    </lineage>
</organism>
<feature type="transmembrane region" description="Helical" evidence="6">
    <location>
        <begin position="26"/>
        <end position="46"/>
    </location>
</feature>
<feature type="transmembrane region" description="Helical" evidence="6">
    <location>
        <begin position="238"/>
        <end position="257"/>
    </location>
</feature>
<evidence type="ECO:0000256" key="6">
    <source>
        <dbReference type="SAM" id="Phobius"/>
    </source>
</evidence>
<name>J9ZF98_LEPFM</name>
<dbReference type="InterPro" id="IPR000620">
    <property type="entry name" value="EamA_dom"/>
</dbReference>
<protein>
    <submittedName>
        <fullName evidence="8">Conserved hepothetical protein</fullName>
    </submittedName>
</protein>
<feature type="domain" description="EamA" evidence="7">
    <location>
        <begin position="145"/>
        <end position="279"/>
    </location>
</feature>
<feature type="transmembrane region" description="Helical" evidence="6">
    <location>
        <begin position="204"/>
        <end position="226"/>
    </location>
</feature>
<dbReference type="EMBL" id="CP002919">
    <property type="protein sequence ID" value="AFS54643.1"/>
    <property type="molecule type" value="Genomic_DNA"/>
</dbReference>
<dbReference type="SUPFAM" id="SSF103481">
    <property type="entry name" value="Multidrug resistance efflux transporter EmrE"/>
    <property type="match status" value="2"/>
</dbReference>
<keyword evidence="5 6" id="KW-0472">Membrane</keyword>
<accession>J9ZF98</accession>
<dbReference type="InterPro" id="IPR050638">
    <property type="entry name" value="AA-Vitamin_Transporters"/>
</dbReference>
<evidence type="ECO:0000313" key="8">
    <source>
        <dbReference type="EMBL" id="AFS54643.1"/>
    </source>
</evidence>
<dbReference type="AlphaFoldDB" id="J9ZF98"/>
<feature type="transmembrane region" description="Helical" evidence="6">
    <location>
        <begin position="109"/>
        <end position="127"/>
    </location>
</feature>
<evidence type="ECO:0000256" key="3">
    <source>
        <dbReference type="ARBA" id="ARBA00022692"/>
    </source>
</evidence>
<comment type="subcellular location">
    <subcellularLocation>
        <location evidence="1">Cell membrane</location>
        <topology evidence="1">Multi-pass membrane protein</topology>
    </subcellularLocation>
</comment>
<feature type="transmembrane region" description="Helical" evidence="6">
    <location>
        <begin position="263"/>
        <end position="280"/>
    </location>
</feature>
<sequence>MVVLFWGFHYVVLYQPLRLINPERYLLVRFGWASGVVFLMCLFFPFWRGISRMDWGGLLLLSFVEIVGYNWTFLLAASILDPVPLVLILSLRPITVALYSHLKGHESFSLFQWGAMGLVCIGIFLVVDGGIPHTMVHLATQKRSTGLFLAFLSLILLTISTVLSRFLLTRVSTVQVTFLPILLGGIILLCLHPGWIVLPTADRTPIIIFSLLYSVFLALFLAYFLWNFAISSIGPTRASLWTSGQPLVTAAGAFLFLGHFLSWVQVTGGLLTLAGFWIFFGKEVLLRK</sequence>
<evidence type="ECO:0000313" key="9">
    <source>
        <dbReference type="Proteomes" id="UP000006177"/>
    </source>
</evidence>
<dbReference type="STRING" id="1048260.LFML04_2454"/>
<dbReference type="KEGG" id="lfi:LFML04_2454"/>
<dbReference type="Pfam" id="PF00892">
    <property type="entry name" value="EamA"/>
    <property type="match status" value="2"/>
</dbReference>
<feature type="transmembrane region" description="Helical" evidence="6">
    <location>
        <begin position="177"/>
        <end position="198"/>
    </location>
</feature>
<feature type="transmembrane region" description="Helical" evidence="6">
    <location>
        <begin position="58"/>
        <end position="79"/>
    </location>
</feature>
<dbReference type="PANTHER" id="PTHR32322:SF18">
    <property type="entry name" value="S-ADENOSYLMETHIONINE_S-ADENOSYLHOMOCYSTEINE TRANSPORTER"/>
    <property type="match status" value="1"/>
</dbReference>
<dbReference type="GO" id="GO:0005886">
    <property type="term" value="C:plasma membrane"/>
    <property type="evidence" value="ECO:0007669"/>
    <property type="project" value="UniProtKB-SubCell"/>
</dbReference>
<feature type="domain" description="EamA" evidence="7">
    <location>
        <begin position="2"/>
        <end position="127"/>
    </location>
</feature>
<gene>
    <name evidence="8" type="ordered locus">LFML04_2454</name>
</gene>
<dbReference type="HOGENOM" id="CLU_033863_4_2_0"/>
<evidence type="ECO:0000256" key="5">
    <source>
        <dbReference type="ARBA" id="ARBA00023136"/>
    </source>
</evidence>
<dbReference type="Proteomes" id="UP000006177">
    <property type="component" value="Chromosome"/>
</dbReference>
<keyword evidence="3 6" id="KW-0812">Transmembrane</keyword>
<keyword evidence="2" id="KW-1003">Cell membrane</keyword>